<sequence>MNSIATGESVVYFYYQSQVSCCMQYSYWKL</sequence>
<accession>A0ACC1AFH1</accession>
<dbReference type="Proteomes" id="UP001164250">
    <property type="component" value="Chromosome 11"/>
</dbReference>
<comment type="caution">
    <text evidence="1">The sequence shown here is derived from an EMBL/GenBank/DDBJ whole genome shotgun (WGS) entry which is preliminary data.</text>
</comment>
<evidence type="ECO:0000313" key="1">
    <source>
        <dbReference type="EMBL" id="KAJ0085019.1"/>
    </source>
</evidence>
<organism evidence="1 2">
    <name type="scientific">Pistacia atlantica</name>
    <dbReference type="NCBI Taxonomy" id="434234"/>
    <lineage>
        <taxon>Eukaryota</taxon>
        <taxon>Viridiplantae</taxon>
        <taxon>Streptophyta</taxon>
        <taxon>Embryophyta</taxon>
        <taxon>Tracheophyta</taxon>
        <taxon>Spermatophyta</taxon>
        <taxon>Magnoliopsida</taxon>
        <taxon>eudicotyledons</taxon>
        <taxon>Gunneridae</taxon>
        <taxon>Pentapetalae</taxon>
        <taxon>rosids</taxon>
        <taxon>malvids</taxon>
        <taxon>Sapindales</taxon>
        <taxon>Anacardiaceae</taxon>
        <taxon>Pistacia</taxon>
    </lineage>
</organism>
<dbReference type="EMBL" id="CM047907">
    <property type="protein sequence ID" value="KAJ0085019.1"/>
    <property type="molecule type" value="Genomic_DNA"/>
</dbReference>
<keyword evidence="2" id="KW-1185">Reference proteome</keyword>
<name>A0ACC1AFH1_9ROSI</name>
<reference evidence="2" key="1">
    <citation type="journal article" date="2023" name="G3 (Bethesda)">
        <title>Genome assembly and association tests identify interacting loci associated with vigor, precocity, and sex in interspecific pistachio rootstocks.</title>
        <authorList>
            <person name="Palmer W."/>
            <person name="Jacygrad E."/>
            <person name="Sagayaradj S."/>
            <person name="Cavanaugh K."/>
            <person name="Han R."/>
            <person name="Bertier L."/>
            <person name="Beede B."/>
            <person name="Kafkas S."/>
            <person name="Golino D."/>
            <person name="Preece J."/>
            <person name="Michelmore R."/>
        </authorList>
    </citation>
    <scope>NUCLEOTIDE SEQUENCE [LARGE SCALE GENOMIC DNA]</scope>
</reference>
<protein>
    <submittedName>
        <fullName evidence="1">Uncharacterized protein</fullName>
    </submittedName>
</protein>
<gene>
    <name evidence="1" type="ORF">Patl1_29662</name>
</gene>
<evidence type="ECO:0000313" key="2">
    <source>
        <dbReference type="Proteomes" id="UP001164250"/>
    </source>
</evidence>
<proteinExistence type="predicted"/>